<sequence length="167" mass="19466">MKIFLTGQKQIGKSTCIQECIRECHKSVCGFLTLPFYEEQRRAGFYLHALHAMEHNDQRFSMQHETWNEVIPGVFNSFGTQLLQQACRLQEHILILDEIGHLEQKETIYLQTLLDSIDKFPNILGVLKKYDIQYIHEIAARKDVIVFDLDVMAYEDVKKYILKAMGG</sequence>
<dbReference type="PANTHER" id="PTHR43146">
    <property type="entry name" value="CANCER-RELATED NUCLEOSIDE-TRIPHOSPHATASE"/>
    <property type="match status" value="1"/>
</dbReference>
<keyword evidence="2" id="KW-0378">Hydrolase</keyword>
<dbReference type="AlphaFoldDB" id="A0A099IBZ5"/>
<dbReference type="InterPro" id="IPR027417">
    <property type="entry name" value="P-loop_NTPase"/>
</dbReference>
<gene>
    <name evidence="4" type="ORF">CIAN88_03595</name>
</gene>
<dbReference type="RefSeq" id="WP_044904087.1">
    <property type="nucleotide sequence ID" value="NZ_CP022722.1"/>
</dbReference>
<evidence type="ECO:0000256" key="1">
    <source>
        <dbReference type="ARBA" id="ARBA00022741"/>
    </source>
</evidence>
<protein>
    <recommendedName>
        <fullName evidence="6">Nucleotide kinase</fullName>
    </recommendedName>
</protein>
<dbReference type="PANTHER" id="PTHR43146:SF1">
    <property type="entry name" value="CANCER-RELATED NUCLEOSIDE-TRIPHOSPHATASE"/>
    <property type="match status" value="1"/>
</dbReference>
<evidence type="ECO:0000256" key="2">
    <source>
        <dbReference type="ARBA" id="ARBA00022801"/>
    </source>
</evidence>
<name>A0A099IBZ5_CLOIN</name>
<dbReference type="EMBL" id="JQIF01000016">
    <property type="protein sequence ID" value="KGJ54433.1"/>
    <property type="molecule type" value="Genomic_DNA"/>
</dbReference>
<keyword evidence="3" id="KW-0067">ATP-binding</keyword>
<dbReference type="InterPro" id="IPR004948">
    <property type="entry name" value="Nuc-triphosphatase_THEP1"/>
</dbReference>
<comment type="caution">
    <text evidence="4">The sequence shown here is derived from an EMBL/GenBank/DDBJ whole genome shotgun (WGS) entry which is preliminary data.</text>
</comment>
<evidence type="ECO:0000313" key="4">
    <source>
        <dbReference type="EMBL" id="KGJ54433.1"/>
    </source>
</evidence>
<dbReference type="Proteomes" id="UP000030008">
    <property type="component" value="Unassembled WGS sequence"/>
</dbReference>
<dbReference type="Gene3D" id="3.40.50.300">
    <property type="entry name" value="P-loop containing nucleotide triphosphate hydrolases"/>
    <property type="match status" value="1"/>
</dbReference>
<dbReference type="SUPFAM" id="SSF52540">
    <property type="entry name" value="P-loop containing nucleoside triphosphate hydrolases"/>
    <property type="match status" value="1"/>
</dbReference>
<dbReference type="Pfam" id="PF03266">
    <property type="entry name" value="NTPase_1"/>
    <property type="match status" value="1"/>
</dbReference>
<accession>A0A099IBZ5</accession>
<evidence type="ECO:0000313" key="5">
    <source>
        <dbReference type="Proteomes" id="UP000030008"/>
    </source>
</evidence>
<keyword evidence="1" id="KW-0547">Nucleotide-binding</keyword>
<reference evidence="4 5" key="1">
    <citation type="submission" date="2014-08" db="EMBL/GenBank/DDBJ databases">
        <title>Clostridium innocuum, an unnegligible vancomycin-resistant pathogen causing extra-intestinal infections.</title>
        <authorList>
            <person name="Feng Y."/>
            <person name="Chiu C.-H."/>
        </authorList>
    </citation>
    <scope>NUCLEOTIDE SEQUENCE [LARGE SCALE GENOMIC DNA]</scope>
    <source>
        <strain evidence="4 5">AN88</strain>
    </source>
</reference>
<dbReference type="GO" id="GO:0005524">
    <property type="term" value="F:ATP binding"/>
    <property type="evidence" value="ECO:0007669"/>
    <property type="project" value="UniProtKB-KW"/>
</dbReference>
<evidence type="ECO:0008006" key="6">
    <source>
        <dbReference type="Google" id="ProtNLM"/>
    </source>
</evidence>
<proteinExistence type="predicted"/>
<organism evidence="4 5">
    <name type="scientific">Clostridium innocuum</name>
    <dbReference type="NCBI Taxonomy" id="1522"/>
    <lineage>
        <taxon>Bacteria</taxon>
        <taxon>Bacillati</taxon>
        <taxon>Bacillota</taxon>
        <taxon>Clostridia</taxon>
        <taxon>Eubacteriales</taxon>
        <taxon>Clostridiaceae</taxon>
        <taxon>Clostridium</taxon>
    </lineage>
</organism>
<evidence type="ECO:0000256" key="3">
    <source>
        <dbReference type="ARBA" id="ARBA00022840"/>
    </source>
</evidence>
<dbReference type="GO" id="GO:0017111">
    <property type="term" value="F:ribonucleoside triphosphate phosphatase activity"/>
    <property type="evidence" value="ECO:0007669"/>
    <property type="project" value="InterPro"/>
</dbReference>